<dbReference type="InterPro" id="IPR006076">
    <property type="entry name" value="FAD-dep_OxRdtase"/>
</dbReference>
<evidence type="ECO:0000256" key="5">
    <source>
        <dbReference type="ARBA" id="ARBA00023002"/>
    </source>
</evidence>
<dbReference type="Proteomes" id="UP000825434">
    <property type="component" value="Chromosome 1"/>
</dbReference>
<evidence type="ECO:0000259" key="6">
    <source>
        <dbReference type="Pfam" id="PF01266"/>
    </source>
</evidence>
<dbReference type="Pfam" id="PF01266">
    <property type="entry name" value="DAO"/>
    <property type="match status" value="1"/>
</dbReference>
<evidence type="ECO:0000256" key="1">
    <source>
        <dbReference type="ARBA" id="ARBA00001974"/>
    </source>
</evidence>
<organism evidence="7 8">
    <name type="scientific">Candidozyma haemuli</name>
    <dbReference type="NCBI Taxonomy" id="45357"/>
    <lineage>
        <taxon>Eukaryota</taxon>
        <taxon>Fungi</taxon>
        <taxon>Dikarya</taxon>
        <taxon>Ascomycota</taxon>
        <taxon>Saccharomycotina</taxon>
        <taxon>Pichiomycetes</taxon>
        <taxon>Metschnikowiaceae</taxon>
        <taxon>Candidozyma</taxon>
    </lineage>
</organism>
<sequence length="320" mass="35419">MTKHVVVGYVKGIDPASITIIAEFFPGDQSFHYASPNAGAYFTPFVDKIKFCRYTYESYDSLRKFIGEELTGIEKTHTIEHFAETIDQSEVQDILNFIPDITISQLPSPGCSTKASYTGITFNPPLLTSNLLEAFRKMGVNTVVKRLSKLDEAFLKGTTAVFNCSGLGAAELVGDKKIFPTRGQVVVICDPRIQSVVTEWKQESSTYIIPRPHSKAHEVILGGFYQHHVATPHTLISETQDIIDRTSRLCPELLHHKSIDDLQLLRVVAAVRPSREGGARIEKEITPRGSIFHNYGAGGSGYLNGLGMAKHCVELYLSDT</sequence>
<evidence type="ECO:0000313" key="8">
    <source>
        <dbReference type="Proteomes" id="UP000825434"/>
    </source>
</evidence>
<dbReference type="Gene3D" id="3.30.9.10">
    <property type="entry name" value="D-Amino Acid Oxidase, subunit A, domain 2"/>
    <property type="match status" value="1"/>
</dbReference>
<keyword evidence="8" id="KW-1185">Reference proteome</keyword>
<dbReference type="SUPFAM" id="SSF54373">
    <property type="entry name" value="FAD-linked reductases, C-terminal domain"/>
    <property type="match status" value="1"/>
</dbReference>
<proteinExistence type="inferred from homology"/>
<keyword evidence="3" id="KW-0285">Flavoprotein</keyword>
<evidence type="ECO:0000256" key="2">
    <source>
        <dbReference type="ARBA" id="ARBA00006730"/>
    </source>
</evidence>
<evidence type="ECO:0000256" key="4">
    <source>
        <dbReference type="ARBA" id="ARBA00022827"/>
    </source>
</evidence>
<dbReference type="InterPro" id="IPR023209">
    <property type="entry name" value="DAO"/>
</dbReference>
<evidence type="ECO:0000256" key="3">
    <source>
        <dbReference type="ARBA" id="ARBA00022630"/>
    </source>
</evidence>
<feature type="domain" description="FAD dependent oxidoreductase" evidence="6">
    <location>
        <begin position="116"/>
        <end position="315"/>
    </location>
</feature>
<comment type="cofactor">
    <cofactor evidence="1">
        <name>FAD</name>
        <dbReference type="ChEBI" id="CHEBI:57692"/>
    </cofactor>
</comment>
<protein>
    <recommendedName>
        <fullName evidence="6">FAD dependent oxidoreductase domain-containing protein</fullName>
    </recommendedName>
</protein>
<dbReference type="Gene3D" id="3.40.50.720">
    <property type="entry name" value="NAD(P)-binding Rossmann-like Domain"/>
    <property type="match status" value="1"/>
</dbReference>
<dbReference type="EMBL" id="CP076661">
    <property type="protein sequence ID" value="QWU86916.1"/>
    <property type="molecule type" value="Genomic_DNA"/>
</dbReference>
<keyword evidence="5" id="KW-0560">Oxidoreductase</keyword>
<reference evidence="7 8" key="1">
    <citation type="submission" date="2021-06" db="EMBL/GenBank/DDBJ databases">
        <title>Candida outbreak in Lebanon.</title>
        <authorList>
            <person name="Finianos M."/>
        </authorList>
    </citation>
    <scope>NUCLEOTIDE SEQUENCE [LARGE SCALE GENOMIC DNA]</scope>
    <source>
        <strain evidence="7">CA3LBN</strain>
    </source>
</reference>
<name>A0ABX8I135_9ASCO</name>
<keyword evidence="4" id="KW-0274">FAD</keyword>
<dbReference type="PANTHER" id="PTHR11530">
    <property type="entry name" value="D-AMINO ACID OXIDASE"/>
    <property type="match status" value="1"/>
</dbReference>
<gene>
    <name evidence="7" type="ORF">CA3LBN_001134</name>
</gene>
<evidence type="ECO:0000313" key="7">
    <source>
        <dbReference type="EMBL" id="QWU86916.1"/>
    </source>
</evidence>
<comment type="similarity">
    <text evidence="2">Belongs to the DAMOX/DASOX family.</text>
</comment>
<dbReference type="SUPFAM" id="SSF51971">
    <property type="entry name" value="Nucleotide-binding domain"/>
    <property type="match status" value="1"/>
</dbReference>
<dbReference type="PANTHER" id="PTHR11530:SF11">
    <property type="entry name" value="D-ASPARTATE OXIDASE"/>
    <property type="match status" value="1"/>
</dbReference>
<accession>A0ABX8I135</accession>